<proteinExistence type="predicted"/>
<organism evidence="1">
    <name type="scientific">viral metagenome</name>
    <dbReference type="NCBI Taxonomy" id="1070528"/>
    <lineage>
        <taxon>unclassified sequences</taxon>
        <taxon>metagenomes</taxon>
        <taxon>organismal metagenomes</taxon>
    </lineage>
</organism>
<protein>
    <submittedName>
        <fullName evidence="1">Uncharacterized protein</fullName>
    </submittedName>
</protein>
<name>A0A6C0B3R8_9ZZZZ</name>
<accession>A0A6C0B3R8</accession>
<dbReference type="AlphaFoldDB" id="A0A6C0B3R8"/>
<sequence>MNNNDRIILRMLRNIKRGGGSLRKLHKYFGIQDTERNIRGISIRPDSEYVNIIYLKIKSKSRDYDVLETYIDGLPRDINNVIYSYLFTVRELNYMIRLPINYPFEEPKWVFKKYSENGKSVPHYEPDPNALYCGQDHSPSMHIDLEILLYVSSLSWFNKE</sequence>
<evidence type="ECO:0000313" key="1">
    <source>
        <dbReference type="EMBL" id="QHS86444.1"/>
    </source>
</evidence>
<dbReference type="EMBL" id="MN739055">
    <property type="protein sequence ID" value="QHS86444.1"/>
    <property type="molecule type" value="Genomic_DNA"/>
</dbReference>
<reference evidence="1" key="1">
    <citation type="journal article" date="2020" name="Nature">
        <title>Giant virus diversity and host interactions through global metagenomics.</title>
        <authorList>
            <person name="Schulz F."/>
            <person name="Roux S."/>
            <person name="Paez-Espino D."/>
            <person name="Jungbluth S."/>
            <person name="Walsh D.A."/>
            <person name="Denef V.J."/>
            <person name="McMahon K.D."/>
            <person name="Konstantinidis K.T."/>
            <person name="Eloe-Fadrosh E.A."/>
            <person name="Kyrpides N.C."/>
            <person name="Woyke T."/>
        </authorList>
    </citation>
    <scope>NUCLEOTIDE SEQUENCE</scope>
    <source>
        <strain evidence="1">GVMAG-M-3300009187-29</strain>
    </source>
</reference>